<proteinExistence type="predicted"/>
<evidence type="ECO:0000256" key="1">
    <source>
        <dbReference type="SAM" id="Coils"/>
    </source>
</evidence>
<dbReference type="AlphaFoldDB" id="A0AAE7BQQ8"/>
<evidence type="ECO:0000313" key="3">
    <source>
        <dbReference type="EMBL" id="QIA90500.1"/>
    </source>
</evidence>
<evidence type="ECO:0000313" key="4">
    <source>
        <dbReference type="Proteomes" id="UP000463931"/>
    </source>
</evidence>
<organism evidence="3 4">
    <name type="scientific">Ligilactobacillus murinus</name>
    <dbReference type="NCBI Taxonomy" id="1622"/>
    <lineage>
        <taxon>Bacteria</taxon>
        <taxon>Bacillati</taxon>
        <taxon>Bacillota</taxon>
        <taxon>Bacilli</taxon>
        <taxon>Lactobacillales</taxon>
        <taxon>Lactobacillaceae</taxon>
        <taxon>Ligilactobacillus</taxon>
    </lineage>
</organism>
<sequence>MGTGLRKVINSLTDAVEAQKAAQEGSSNAIETYTQKIQKHKDKIAELEESVKNGTKSGKAAASAIKKQQEAISDLEEEIEGAKNSNNGSVLDQIGIKREDIVDANGNFKDMTSIMKVLREHTKGLGSEEKNAVFNSLFGTTGQQAGAILAENSKHLGDLTKKVEEAGKKGNYVQELAAKNAKTAENSNKRFKEAWSALEIEFGAKLLPYMTDAANQLTKIFEQEEVQKDVKLMAKGVGEVANAIFQVGKLAIEYRKPLVVFGGALTGVLAVSKVVDFINKMKNLRSLFGKNKALLEEQVQVGALTKEYQNLALAKSQAGGAYTGGTVSKTANTASEVGNIAETAIDATTTKGGKTITKNAGKLKMLGRSLGTKIVGGLGLAVTAWDVGSSIYDAVKSNKAEAKYQAAGKTAGTLVGGTIGAFIGGPGGAMIGASIGEQIGGSKTVTNALKKFKKSWDKMVKGEKLEAPKMSEKESHKQLLKEQKEYYKQKQKQDLDDLKTLQKNGMITKEEYKKRVDDAKKHYKDLEKEARRSGSDQSAIDKYYAIQKQKIDTDYNKEKKKIHDKYDREVWSAQQSFGKKSEQYKKAVAKRDKELDEASSKHKKKIYELNEKYATTNMTKEAKQHTTLTGKIQLETDKQGKILEKLTAKKGKLSNKQLQEAVNNAQKEYDKITKLANDEYKDVTKKADKKYKKVKDAAERQRKSAIKAADEQYKKTVEAAERQYSGNSKWAKEQRKAVKEQAEKQRDEAHNAANDQYKQVTEKAKRQHDETVDKADKQRSETTRLAGKQRDDVTSSAREQSKGVVTHAVNQANSSMDANSKQAQGSSSIFESLLGFFKKIGKLFGKSYDDSKADLYKYKHVTAGAYATGGQASYHGKALVGEAGPELIYRPYSGKVGIAGQMGPQFIDVRPGDRILNAKDTAKVMSGSYVGTLPGYATGNISLGDFFKKVREGAEDIYDHLSDTASDILDKITDPKKTLLDIATKTFNLDSVPDAGIIARDITKGMVNDAVDGLAGILKKIKDSFSVGGGSGNSPNGTMSKNEFGKVARHAASLMHQKLSARDIEHLYWQAFVESNVNPATGGGYDDHDGTGLPYGLFQYKIGTWNAWAVNGHKNIHSALDQIMAVLNDSNWRNDFAPIGVRRGWGPRGHRMMANGGLVTQNQMVEISEGNLPEMVVPLDLSKRSRAYQLMQQSLDYFAQTDNSKRSDGSGELGKDVKELSETVKDLKNLVGMLLNVNRSQIEVIKGINGYDKTKVYRDMASDQRLANYQQFNV</sequence>
<feature type="compositionally biased region" description="Basic and acidic residues" evidence="2">
    <location>
        <begin position="730"/>
        <end position="750"/>
    </location>
</feature>
<keyword evidence="1" id="KW-0175">Coiled coil</keyword>
<gene>
    <name evidence="3" type="ORF">FEE40_10225</name>
</gene>
<reference evidence="3 4" key="1">
    <citation type="journal article" date="2019" name="Nat. Med.">
        <title>Preventing dysbiosis of the neonatal mouse intestinal microbiome protects against late-onset sepsis.</title>
        <authorList>
            <person name="Singer J.R."/>
            <person name="Blosser E.G."/>
            <person name="Zindl C.L."/>
            <person name="Silberger D.J."/>
            <person name="Conlan S."/>
            <person name="Laufer V.A."/>
            <person name="DiToro D."/>
            <person name="Deming C."/>
            <person name="Kumar R."/>
            <person name="Morrow C.D."/>
            <person name="Segre J.A."/>
            <person name="Gray M.J."/>
            <person name="Randolph D.A."/>
            <person name="Weaver C.T."/>
        </authorList>
    </citation>
    <scope>NUCLEOTIDE SEQUENCE [LARGE SCALE GENOMIC DNA]</scope>
    <source>
        <strain evidence="3 4">V10</strain>
    </source>
</reference>
<evidence type="ECO:0000256" key="2">
    <source>
        <dbReference type="SAM" id="MobiDB-lite"/>
    </source>
</evidence>
<dbReference type="NCBIfam" id="TIGR01760">
    <property type="entry name" value="tape_meas_TP901"/>
    <property type="match status" value="1"/>
</dbReference>
<feature type="coiled-coil region" evidence="1">
    <location>
        <begin position="473"/>
        <end position="529"/>
    </location>
</feature>
<name>A0AAE7BQQ8_9LACO</name>
<dbReference type="InterPro" id="IPR010090">
    <property type="entry name" value="Phage_tape_meas"/>
</dbReference>
<feature type="coiled-coil region" evidence="1">
    <location>
        <begin position="30"/>
        <end position="85"/>
    </location>
</feature>
<feature type="compositionally biased region" description="Basic and acidic residues" evidence="2">
    <location>
        <begin position="760"/>
        <end position="793"/>
    </location>
</feature>
<accession>A0AAE7BQQ8</accession>
<feature type="coiled-coil region" evidence="1">
    <location>
        <begin position="648"/>
        <end position="675"/>
    </location>
</feature>
<dbReference type="Proteomes" id="UP000463931">
    <property type="component" value="Chromosome"/>
</dbReference>
<dbReference type="RefSeq" id="WP_163588096.1">
    <property type="nucleotide sequence ID" value="NZ_CP040852.1"/>
</dbReference>
<feature type="region of interest" description="Disordered" evidence="2">
    <location>
        <begin position="686"/>
        <end position="804"/>
    </location>
</feature>
<protein>
    <submittedName>
        <fullName evidence="3">Phage tail tape measure protein</fullName>
    </submittedName>
</protein>
<feature type="compositionally biased region" description="Basic and acidic residues" evidence="2">
    <location>
        <begin position="694"/>
        <end position="721"/>
    </location>
</feature>
<dbReference type="EMBL" id="CP040852">
    <property type="protein sequence ID" value="QIA90500.1"/>
    <property type="molecule type" value="Genomic_DNA"/>
</dbReference>